<evidence type="ECO:0008006" key="4">
    <source>
        <dbReference type="Google" id="ProtNLM"/>
    </source>
</evidence>
<keyword evidence="3" id="KW-1185">Reference proteome</keyword>
<comment type="caution">
    <text evidence="2">The sequence shown here is derived from an EMBL/GenBank/DDBJ whole genome shotgun (WGS) entry which is preliminary data.</text>
</comment>
<sequence length="197" mass="22725">MASSKPSGSGGYNSDDGSDHSPTTFDQAYLNDGNDFINDSDDFNEEDETIDQFKVRLASLKTFEQVEKLFDDVNDKAAEWMEKFSLAKKRYDEMKPKTEKQTKMKINVLYNGNTFPITVGSDDTMKDIRKILRKQWSGSFKSIKMIEEKSFFYKENLMQEHSRRSMGGWGMKENDEIVLRNTPPPKKAKSKAMPKKK</sequence>
<dbReference type="EMBL" id="CAJNDS010002299">
    <property type="protein sequence ID" value="CAE7419186.1"/>
    <property type="molecule type" value="Genomic_DNA"/>
</dbReference>
<name>A0A812R4G6_9DINO</name>
<evidence type="ECO:0000313" key="2">
    <source>
        <dbReference type="EMBL" id="CAE7419186.1"/>
    </source>
</evidence>
<dbReference type="InterPro" id="IPR029071">
    <property type="entry name" value="Ubiquitin-like_domsf"/>
</dbReference>
<evidence type="ECO:0000256" key="1">
    <source>
        <dbReference type="SAM" id="MobiDB-lite"/>
    </source>
</evidence>
<gene>
    <name evidence="2" type="ORF">SNAT2548_LOCUS22798</name>
</gene>
<proteinExistence type="predicted"/>
<reference evidence="2" key="1">
    <citation type="submission" date="2021-02" db="EMBL/GenBank/DDBJ databases">
        <authorList>
            <person name="Dougan E. K."/>
            <person name="Rhodes N."/>
            <person name="Thang M."/>
            <person name="Chan C."/>
        </authorList>
    </citation>
    <scope>NUCLEOTIDE SEQUENCE</scope>
</reference>
<organism evidence="2 3">
    <name type="scientific">Symbiodinium natans</name>
    <dbReference type="NCBI Taxonomy" id="878477"/>
    <lineage>
        <taxon>Eukaryota</taxon>
        <taxon>Sar</taxon>
        <taxon>Alveolata</taxon>
        <taxon>Dinophyceae</taxon>
        <taxon>Suessiales</taxon>
        <taxon>Symbiodiniaceae</taxon>
        <taxon>Symbiodinium</taxon>
    </lineage>
</organism>
<dbReference type="Gene3D" id="3.10.20.90">
    <property type="entry name" value="Phosphatidylinositol 3-kinase Catalytic Subunit, Chain A, domain 1"/>
    <property type="match status" value="1"/>
</dbReference>
<accession>A0A812R4G6</accession>
<evidence type="ECO:0000313" key="3">
    <source>
        <dbReference type="Proteomes" id="UP000604046"/>
    </source>
</evidence>
<feature type="region of interest" description="Disordered" evidence="1">
    <location>
        <begin position="1"/>
        <end position="43"/>
    </location>
</feature>
<feature type="region of interest" description="Disordered" evidence="1">
    <location>
        <begin position="163"/>
        <end position="197"/>
    </location>
</feature>
<feature type="compositionally biased region" description="Basic residues" evidence="1">
    <location>
        <begin position="186"/>
        <end position="197"/>
    </location>
</feature>
<protein>
    <recommendedName>
        <fullName evidence="4">Ubiquitin-like domain-containing protein</fullName>
    </recommendedName>
</protein>
<dbReference type="AlphaFoldDB" id="A0A812R4G6"/>
<dbReference type="SUPFAM" id="SSF54236">
    <property type="entry name" value="Ubiquitin-like"/>
    <property type="match status" value="1"/>
</dbReference>
<dbReference type="Proteomes" id="UP000604046">
    <property type="component" value="Unassembled WGS sequence"/>
</dbReference>